<dbReference type="InterPro" id="IPR011761">
    <property type="entry name" value="ATP-grasp"/>
</dbReference>
<evidence type="ECO:0000313" key="3">
    <source>
        <dbReference type="EMBL" id="MBB6084836.1"/>
    </source>
</evidence>
<gene>
    <name evidence="3" type="ORF">HNR28_002884</name>
</gene>
<organism evidence="3 4">
    <name type="scientific">Castellaniella defragrans</name>
    <name type="common">Alcaligenes defragrans</name>
    <dbReference type="NCBI Taxonomy" id="75697"/>
    <lineage>
        <taxon>Bacteria</taxon>
        <taxon>Pseudomonadati</taxon>
        <taxon>Pseudomonadota</taxon>
        <taxon>Betaproteobacteria</taxon>
        <taxon>Burkholderiales</taxon>
        <taxon>Alcaligenaceae</taxon>
        <taxon>Castellaniella</taxon>
    </lineage>
</organism>
<evidence type="ECO:0000259" key="2">
    <source>
        <dbReference type="PROSITE" id="PS50975"/>
    </source>
</evidence>
<protein>
    <submittedName>
        <fullName evidence="3">Biotin carboxylase</fullName>
    </submittedName>
</protein>
<dbReference type="PROSITE" id="PS50975">
    <property type="entry name" value="ATP_GRASP"/>
    <property type="match status" value="1"/>
</dbReference>
<accession>A0A7W9TQQ9</accession>
<dbReference type="RefSeq" id="WP_043682740.1">
    <property type="nucleotide sequence ID" value="NZ_JACHIB010000017.1"/>
</dbReference>
<keyword evidence="1" id="KW-0547">Nucleotide-binding</keyword>
<evidence type="ECO:0000256" key="1">
    <source>
        <dbReference type="PROSITE-ProRule" id="PRU00409"/>
    </source>
</evidence>
<reference evidence="3 4" key="1">
    <citation type="submission" date="2020-08" db="EMBL/GenBank/DDBJ databases">
        <title>Genomic Encyclopedia of Type Strains, Phase IV (KMG-IV): sequencing the most valuable type-strain genomes for metagenomic binning, comparative biology and taxonomic classification.</title>
        <authorList>
            <person name="Goeker M."/>
        </authorList>
    </citation>
    <scope>NUCLEOTIDE SEQUENCE [LARGE SCALE GENOMIC DNA]</scope>
    <source>
        <strain evidence="3 4">DSM 12141</strain>
    </source>
</reference>
<proteinExistence type="predicted"/>
<comment type="caution">
    <text evidence="3">The sequence shown here is derived from an EMBL/GenBank/DDBJ whole genome shotgun (WGS) entry which is preliminary data.</text>
</comment>
<dbReference type="GO" id="GO:0005524">
    <property type="term" value="F:ATP binding"/>
    <property type="evidence" value="ECO:0007669"/>
    <property type="project" value="UniProtKB-UniRule"/>
</dbReference>
<dbReference type="Gene3D" id="3.40.50.20">
    <property type="match status" value="1"/>
</dbReference>
<dbReference type="Proteomes" id="UP000541136">
    <property type="component" value="Unassembled WGS sequence"/>
</dbReference>
<dbReference type="SUPFAM" id="SSF56059">
    <property type="entry name" value="Glutathione synthetase ATP-binding domain-like"/>
    <property type="match status" value="1"/>
</dbReference>
<sequence>MSKRILVFPCGSEIGLEIHRALCYSTHFELIGASSADDHGRFVYDNYVGGLPFHDSPDFAPRLAEIIQTHRIDALYPTMDAVAETLQDLAERLGVRVIGSPAAVTRICASKTLTYDTLDGLVPIPARYPDLAAVPAYPVFIKPDRGYGSRHAARADDAAGAAALLARQPGRDMLILEYLPGREWTVDCFSDRHGVLLFHAVRGRDRISNGISVHTSPSADFAGLFTDWASAINEKLRPRGAWFFQAKLDGAGQPKLLEVAARFAGSSALQRGLGVNLPLLSAFDAFDWPVSVAANDYPIELDRALENRFRIQLDYRHVYVDLDDCLLVRGRLNTALIAFLYKAIDGGCTITLLTRHADDPRETLRRVRLGAIFDRIIHITDGSPKSTHIDLLPAIFIDDSFRERDAVARHLGIPVFAPDMIEALF</sequence>
<dbReference type="Pfam" id="PF15632">
    <property type="entry name" value="ATPgrasp_Ter"/>
    <property type="match status" value="1"/>
</dbReference>
<dbReference type="Gene3D" id="3.30.470.20">
    <property type="entry name" value="ATP-grasp fold, B domain"/>
    <property type="match status" value="1"/>
</dbReference>
<evidence type="ECO:0000313" key="4">
    <source>
        <dbReference type="Proteomes" id="UP000541136"/>
    </source>
</evidence>
<dbReference type="EMBL" id="JACHIB010000017">
    <property type="protein sequence ID" value="MBB6084836.1"/>
    <property type="molecule type" value="Genomic_DNA"/>
</dbReference>
<keyword evidence="1" id="KW-0067">ATP-binding</keyword>
<name>A0A7W9TQQ9_CASDE</name>
<feature type="domain" description="ATP-grasp" evidence="2">
    <location>
        <begin position="92"/>
        <end position="286"/>
    </location>
</feature>
<dbReference type="AlphaFoldDB" id="A0A7W9TQQ9"/>
<dbReference type="GO" id="GO:0046872">
    <property type="term" value="F:metal ion binding"/>
    <property type="evidence" value="ECO:0007669"/>
    <property type="project" value="InterPro"/>
</dbReference>